<feature type="compositionally biased region" description="Basic and acidic residues" evidence="1">
    <location>
        <begin position="66"/>
        <end position="90"/>
    </location>
</feature>
<dbReference type="RefSeq" id="XP_062690221.1">
    <property type="nucleotide sequence ID" value="XM_062833748.1"/>
</dbReference>
<evidence type="ECO:0000313" key="3">
    <source>
        <dbReference type="Proteomes" id="UP001285908"/>
    </source>
</evidence>
<evidence type="ECO:0000256" key="1">
    <source>
        <dbReference type="SAM" id="MobiDB-lite"/>
    </source>
</evidence>
<gene>
    <name evidence="2" type="ORF">B0T23DRAFT_221979</name>
</gene>
<dbReference type="Proteomes" id="UP001285908">
    <property type="component" value="Unassembled WGS sequence"/>
</dbReference>
<evidence type="ECO:0000313" key="2">
    <source>
        <dbReference type="EMBL" id="KAK3488094.1"/>
    </source>
</evidence>
<feature type="region of interest" description="Disordered" evidence="1">
    <location>
        <begin position="64"/>
        <end position="114"/>
    </location>
</feature>
<comment type="caution">
    <text evidence="2">The sequence shown here is derived from an EMBL/GenBank/DDBJ whole genome shotgun (WGS) entry which is preliminary data.</text>
</comment>
<proteinExistence type="predicted"/>
<organism evidence="2 3">
    <name type="scientific">Neurospora hispaniola</name>
    <dbReference type="NCBI Taxonomy" id="588809"/>
    <lineage>
        <taxon>Eukaryota</taxon>
        <taxon>Fungi</taxon>
        <taxon>Dikarya</taxon>
        <taxon>Ascomycota</taxon>
        <taxon>Pezizomycotina</taxon>
        <taxon>Sordariomycetes</taxon>
        <taxon>Sordariomycetidae</taxon>
        <taxon>Sordariales</taxon>
        <taxon>Sordariaceae</taxon>
        <taxon>Neurospora</taxon>
    </lineage>
</organism>
<accession>A0AAJ0I2E4</accession>
<sequence length="114" mass="12836">MSGSTRKLVYGLQVQGVRQRRRRDRSRIRVHEFMTRRASENGREGGTKARRVNLSGVLLVRVAGRWSREHKSTGGGGEVERQTSRGEDLQRTTSPKGSAGKPSCEFGRRSRRKG</sequence>
<reference evidence="2 3" key="1">
    <citation type="journal article" date="2023" name="Mol. Phylogenet. Evol.">
        <title>Genome-scale phylogeny and comparative genomics of the fungal order Sordariales.</title>
        <authorList>
            <person name="Hensen N."/>
            <person name="Bonometti L."/>
            <person name="Westerberg I."/>
            <person name="Brannstrom I.O."/>
            <person name="Guillou S."/>
            <person name="Cros-Aarteil S."/>
            <person name="Calhoun S."/>
            <person name="Haridas S."/>
            <person name="Kuo A."/>
            <person name="Mondo S."/>
            <person name="Pangilinan J."/>
            <person name="Riley R."/>
            <person name="LaButti K."/>
            <person name="Andreopoulos B."/>
            <person name="Lipzen A."/>
            <person name="Chen C."/>
            <person name="Yan M."/>
            <person name="Daum C."/>
            <person name="Ng V."/>
            <person name="Clum A."/>
            <person name="Steindorff A."/>
            <person name="Ohm R.A."/>
            <person name="Martin F."/>
            <person name="Silar P."/>
            <person name="Natvig D.O."/>
            <person name="Lalanne C."/>
            <person name="Gautier V."/>
            <person name="Ament-Velasquez S.L."/>
            <person name="Kruys A."/>
            <person name="Hutchinson M.I."/>
            <person name="Powell A.J."/>
            <person name="Barry K."/>
            <person name="Miller A.N."/>
            <person name="Grigoriev I.V."/>
            <person name="Debuchy R."/>
            <person name="Gladieux P."/>
            <person name="Hiltunen Thoren M."/>
            <person name="Johannesson H."/>
        </authorList>
    </citation>
    <scope>NUCLEOTIDE SEQUENCE [LARGE SCALE GENOMIC DNA]</scope>
    <source>
        <strain evidence="2 3">FGSC 10403</strain>
    </source>
</reference>
<dbReference type="AlphaFoldDB" id="A0AAJ0I2E4"/>
<keyword evidence="3" id="KW-1185">Reference proteome</keyword>
<dbReference type="GeneID" id="87871370"/>
<name>A0AAJ0I2E4_9PEZI</name>
<protein>
    <submittedName>
        <fullName evidence="2">Uncharacterized protein</fullName>
    </submittedName>
</protein>
<dbReference type="EMBL" id="JAULSX010000007">
    <property type="protein sequence ID" value="KAK3488094.1"/>
    <property type="molecule type" value="Genomic_DNA"/>
</dbReference>